<dbReference type="InterPro" id="IPR001119">
    <property type="entry name" value="SLH_dom"/>
</dbReference>
<sequence>MIRIKSSPFILALILCISILLPPSIVEAKTTGLTRGEFFKLLAEHMTLKPEDTAVKLPVDVKEKSDEAEAIRTLLERKIIFGYPDGTIRLNELIKPLDVEYIIARFLGITDDKAIHQMKTEFQVSLGDDNLITKEQAESLIEKILLNDRTLMSNLTEVMEQMKAITSVTVNTSQTKQIKLTQSQSSKEITRSIETSSEVYIHKQSGYQLKSFIQSSDGTIDQGSVLEQYVVPEGLFNRRYNADLSDKGDLPKWIKGVGSTPFDYGQMLAAQIETSIPKKLMNDRYYFYRSLGVEEIDGKKIHKIQVFGSMPIATTMNQLIPELDKSEKPLKLIQTISGTIYVDIQTNLLTELEWVQTIRNDVDDSLPFKLIEVETKIQYSDYNQVKPIQLPENK</sequence>
<evidence type="ECO:0000313" key="2">
    <source>
        <dbReference type="EMBL" id="TCZ72316.1"/>
    </source>
</evidence>
<dbReference type="Proteomes" id="UP000295418">
    <property type="component" value="Unassembled WGS sequence"/>
</dbReference>
<gene>
    <name evidence="2" type="ORF">E0485_22270</name>
</gene>
<dbReference type="Pfam" id="PF00395">
    <property type="entry name" value="SLH"/>
    <property type="match status" value="1"/>
</dbReference>
<evidence type="ECO:0000259" key="1">
    <source>
        <dbReference type="PROSITE" id="PS51272"/>
    </source>
</evidence>
<evidence type="ECO:0000313" key="3">
    <source>
        <dbReference type="Proteomes" id="UP000295418"/>
    </source>
</evidence>
<name>A0A4R4E3Y8_9BACL</name>
<comment type="caution">
    <text evidence="2">The sequence shown here is derived from an EMBL/GenBank/DDBJ whole genome shotgun (WGS) entry which is preliminary data.</text>
</comment>
<accession>A0A4R4E3Y8</accession>
<keyword evidence="3" id="KW-1185">Reference proteome</keyword>
<dbReference type="EMBL" id="SKFG01000038">
    <property type="protein sequence ID" value="TCZ72316.1"/>
    <property type="molecule type" value="Genomic_DNA"/>
</dbReference>
<dbReference type="RefSeq" id="WP_132420260.1">
    <property type="nucleotide sequence ID" value="NZ_SKFG01000038.1"/>
</dbReference>
<feature type="domain" description="SLH" evidence="1">
    <location>
        <begin position="54"/>
        <end position="117"/>
    </location>
</feature>
<dbReference type="OrthoDB" id="1957331at2"/>
<organism evidence="2 3">
    <name type="scientific">Paenibacillus albiflavus</name>
    <dbReference type="NCBI Taxonomy" id="2545760"/>
    <lineage>
        <taxon>Bacteria</taxon>
        <taxon>Bacillati</taxon>
        <taxon>Bacillota</taxon>
        <taxon>Bacilli</taxon>
        <taxon>Bacillales</taxon>
        <taxon>Paenibacillaceae</taxon>
        <taxon>Paenibacillus</taxon>
    </lineage>
</organism>
<proteinExistence type="predicted"/>
<reference evidence="2 3" key="1">
    <citation type="submission" date="2019-03" db="EMBL/GenBank/DDBJ databases">
        <authorList>
            <person name="Kim M.K.M."/>
        </authorList>
    </citation>
    <scope>NUCLEOTIDE SEQUENCE [LARGE SCALE GENOMIC DNA]</scope>
    <source>
        <strain evidence="2 3">18JY21-1</strain>
    </source>
</reference>
<dbReference type="AlphaFoldDB" id="A0A4R4E3Y8"/>
<protein>
    <submittedName>
        <fullName evidence="2">S-layer homology domain-containing protein</fullName>
    </submittedName>
</protein>
<dbReference type="PROSITE" id="PS51272">
    <property type="entry name" value="SLH"/>
    <property type="match status" value="1"/>
</dbReference>